<evidence type="ECO:0000256" key="1">
    <source>
        <dbReference type="SAM" id="Phobius"/>
    </source>
</evidence>
<feature type="transmembrane region" description="Helical" evidence="1">
    <location>
        <begin position="363"/>
        <end position="389"/>
    </location>
</feature>
<accession>A0A149Q3Z4</accession>
<dbReference type="PANTHER" id="PTHR34219">
    <property type="entry name" value="IRON-REGULATED INNER MEMBRANE PROTEIN-RELATED"/>
    <property type="match status" value="1"/>
</dbReference>
<feature type="transmembrane region" description="Helical" evidence="1">
    <location>
        <begin position="401"/>
        <end position="424"/>
    </location>
</feature>
<dbReference type="PROSITE" id="PS51257">
    <property type="entry name" value="PROKAR_LIPOPROTEIN"/>
    <property type="match status" value="1"/>
</dbReference>
<name>A0A149Q3Z4_9PROT</name>
<dbReference type="AlphaFoldDB" id="A0A149Q3Z4"/>
<keyword evidence="1" id="KW-0472">Membrane</keyword>
<feature type="transmembrane region" description="Helical" evidence="1">
    <location>
        <begin position="331"/>
        <end position="351"/>
    </location>
</feature>
<feature type="transmembrane region" description="Helical" evidence="1">
    <location>
        <begin position="12"/>
        <end position="36"/>
    </location>
</feature>
<keyword evidence="1" id="KW-0812">Transmembrane</keyword>
<organism evidence="2 3">
    <name type="scientific">Acetobacter cerevisiae</name>
    <dbReference type="NCBI Taxonomy" id="178900"/>
    <lineage>
        <taxon>Bacteria</taxon>
        <taxon>Pseudomonadati</taxon>
        <taxon>Pseudomonadota</taxon>
        <taxon>Alphaproteobacteria</taxon>
        <taxon>Acetobacterales</taxon>
        <taxon>Acetobacteraceae</taxon>
        <taxon>Acetobacter</taxon>
    </lineage>
</organism>
<protein>
    <recommendedName>
        <fullName evidence="4">Peptidase</fullName>
    </recommendedName>
</protein>
<comment type="caution">
    <text evidence="2">The sequence shown here is derived from an EMBL/GenBank/DDBJ whole genome shotgun (WGS) entry which is preliminary data.</text>
</comment>
<gene>
    <name evidence="2" type="ORF">AD928_12820</name>
</gene>
<evidence type="ECO:0000313" key="2">
    <source>
        <dbReference type="EMBL" id="KXU92055.1"/>
    </source>
</evidence>
<dbReference type="InterPro" id="IPR005625">
    <property type="entry name" value="PepSY-ass_TM"/>
</dbReference>
<feature type="transmembrane region" description="Helical" evidence="1">
    <location>
        <begin position="139"/>
        <end position="159"/>
    </location>
</feature>
<evidence type="ECO:0008006" key="4">
    <source>
        <dbReference type="Google" id="ProtNLM"/>
    </source>
</evidence>
<dbReference type="Proteomes" id="UP000075473">
    <property type="component" value="Unassembled WGS sequence"/>
</dbReference>
<keyword evidence="1" id="KW-1133">Transmembrane helix</keyword>
<feature type="transmembrane region" description="Helical" evidence="1">
    <location>
        <begin position="180"/>
        <end position="201"/>
    </location>
</feature>
<dbReference type="PATRIC" id="fig|178900.5.peg.1905"/>
<dbReference type="PANTHER" id="PTHR34219:SF4">
    <property type="entry name" value="PEPSY DOMAIN-CONTAINING PROTEIN"/>
    <property type="match status" value="1"/>
</dbReference>
<feature type="transmembrane region" description="Helical" evidence="1">
    <location>
        <begin position="436"/>
        <end position="452"/>
    </location>
</feature>
<dbReference type="RefSeq" id="WP_062250960.1">
    <property type="nucleotide sequence ID" value="NZ_LHZA01000156.1"/>
</dbReference>
<evidence type="ECO:0000313" key="3">
    <source>
        <dbReference type="Proteomes" id="UP000075473"/>
    </source>
</evidence>
<dbReference type="Pfam" id="PF03929">
    <property type="entry name" value="PepSY_TM"/>
    <property type="match status" value="1"/>
</dbReference>
<feature type="transmembrane region" description="Helical" evidence="1">
    <location>
        <begin position="464"/>
        <end position="484"/>
    </location>
</feature>
<sequence>MRETLRVHMGWLHSWVGFLAGLLLACIFASGTLAVFDTEITQWMQPEVPLTQGTSLTPAALQAAAQAVQAEEEKGLSAFLTLPSQRDPVLRVLHYDGYEFVGTALDSTTGAVFPARETAGGQFFYNFHFSLRGGNQPGVQIVTFLGLCLLVAIGSGLVIHIKALWPDLILFRPFGARPRAWVDAHLIMGVLFLPFIAFMGYTGTAIHARALLPAESFFPSHTATPHKKEKTAPKGRVLQAGPLPPPLAPLIAQARDVLRSPDGNLILFTPDEVRIFKSDAFGPFLTRDHVAFSRKDGHSLRSVTQSPPAVATMQLVRGLHYARYAPLPLRWLYFLSGLAATTLAASGLVVFLMKRRRSSGEQFFFRIAEALTMTTVVGFPTAILGIFWVNRCLPAVFSGRAMMEINLFFLVWGLCAAHALLVSLTRHAASGWRQQLGVLAGAGCGLPLLDLVSRSHAWAQGASVFMTADALAFLTGLIALCALLKLREPAA</sequence>
<proteinExistence type="predicted"/>
<dbReference type="EMBL" id="LHZA01000156">
    <property type="protein sequence ID" value="KXU92055.1"/>
    <property type="molecule type" value="Genomic_DNA"/>
</dbReference>
<reference evidence="2 3" key="1">
    <citation type="submission" date="2015-06" db="EMBL/GenBank/DDBJ databases">
        <title>Improved classification and identification of acetic acid bacteria using matrix-assisted laser desorption/ionization time-of-flight mass spectrometry; Gluconobacter nephelii and Gluconobacter uchimurae are later heterotypic synonyms of Gluconobacter japonicus and Gluconobacter oxydans, respectively.</title>
        <authorList>
            <person name="Li L."/>
            <person name="Cleenwerck I."/>
            <person name="De Vuyst L."/>
            <person name="Vandamme P."/>
        </authorList>
    </citation>
    <scope>NUCLEOTIDE SEQUENCE [LARGE SCALE GENOMIC DNA]</scope>
    <source>
        <strain evidence="2 3">LMG 1625</strain>
    </source>
</reference>